<dbReference type="GeneID" id="54364884"/>
<accession>A0A6J3LYH4</accession>
<evidence type="ECO:0000256" key="1">
    <source>
        <dbReference type="SAM" id="MobiDB-lite"/>
    </source>
</evidence>
<gene>
    <name evidence="3" type="ORF">K489DRAFT_403378</name>
</gene>
<reference evidence="3" key="2">
    <citation type="submission" date="2020-04" db="EMBL/GenBank/DDBJ databases">
        <authorList>
            <consortium name="NCBI Genome Project"/>
        </authorList>
    </citation>
    <scope>NUCLEOTIDE SEQUENCE</scope>
    <source>
        <strain evidence="3">CBS 342.82</strain>
    </source>
</reference>
<sequence length="176" mass="19333">MPKLAALMGDEDESLRTMPDTVCCCTKGFDIAFAGYMHLEVSLSCAVCGGVKQQALCVSSSSRNLSTHPAGWHRRLTCLAAAGGLTTTNNCGGPRGGKQDERSIEGHHHHHHHQCSSSRIEPGMEKECARKKHVRHPSVSTRIAYSHHKSTTVDVISTLAKVCRMVQYWREAQTRP</sequence>
<name>A0A6J3LYH4_9PEZI</name>
<evidence type="ECO:0000313" key="3">
    <source>
        <dbReference type="RefSeq" id="XP_033457847.1"/>
    </source>
</evidence>
<reference evidence="3" key="1">
    <citation type="submission" date="2020-01" db="EMBL/GenBank/DDBJ databases">
        <authorList>
            <consortium name="DOE Joint Genome Institute"/>
            <person name="Haridas S."/>
            <person name="Albert R."/>
            <person name="Binder M."/>
            <person name="Bloem J."/>
            <person name="Labutti K."/>
            <person name="Salamov A."/>
            <person name="Andreopoulos B."/>
            <person name="Baker S.E."/>
            <person name="Barry K."/>
            <person name="Bills G."/>
            <person name="Bluhm B.H."/>
            <person name="Cannon C."/>
            <person name="Castanera R."/>
            <person name="Culley D.E."/>
            <person name="Daum C."/>
            <person name="Ezra D."/>
            <person name="Gonzalez J.B."/>
            <person name="Henrissat B."/>
            <person name="Kuo A."/>
            <person name="Liang C."/>
            <person name="Lipzen A."/>
            <person name="Lutzoni F."/>
            <person name="Magnuson J."/>
            <person name="Mondo S."/>
            <person name="Nolan M."/>
            <person name="Ohm R."/>
            <person name="Pangilinan J."/>
            <person name="Park H.-J."/>
            <person name="Ramirez L."/>
            <person name="Alfaro M."/>
            <person name="Sun H."/>
            <person name="Tritt A."/>
            <person name="Yoshinaga Y."/>
            <person name="Zwiers L.-H."/>
            <person name="Turgeon B.G."/>
            <person name="Goodwin S.B."/>
            <person name="Spatafora J.W."/>
            <person name="Crous P.W."/>
            <person name="Grigoriev I.V."/>
        </authorList>
    </citation>
    <scope>NUCLEOTIDE SEQUENCE</scope>
    <source>
        <strain evidence="3">CBS 342.82</strain>
    </source>
</reference>
<feature type="region of interest" description="Disordered" evidence="1">
    <location>
        <begin position="89"/>
        <end position="117"/>
    </location>
</feature>
<feature type="compositionally biased region" description="Basic and acidic residues" evidence="1">
    <location>
        <begin position="97"/>
        <end position="106"/>
    </location>
</feature>
<dbReference type="Proteomes" id="UP000504637">
    <property type="component" value="Unplaced"/>
</dbReference>
<reference evidence="3" key="3">
    <citation type="submission" date="2025-08" db="UniProtKB">
        <authorList>
            <consortium name="RefSeq"/>
        </authorList>
    </citation>
    <scope>IDENTIFICATION</scope>
    <source>
        <strain evidence="3">CBS 342.82</strain>
    </source>
</reference>
<keyword evidence="2" id="KW-1185">Reference proteome</keyword>
<evidence type="ECO:0000313" key="2">
    <source>
        <dbReference type="Proteomes" id="UP000504637"/>
    </source>
</evidence>
<organism evidence="3">
    <name type="scientific">Dissoconium aciculare CBS 342.82</name>
    <dbReference type="NCBI Taxonomy" id="1314786"/>
    <lineage>
        <taxon>Eukaryota</taxon>
        <taxon>Fungi</taxon>
        <taxon>Dikarya</taxon>
        <taxon>Ascomycota</taxon>
        <taxon>Pezizomycotina</taxon>
        <taxon>Dothideomycetes</taxon>
        <taxon>Dothideomycetidae</taxon>
        <taxon>Mycosphaerellales</taxon>
        <taxon>Dissoconiaceae</taxon>
        <taxon>Dissoconium</taxon>
    </lineage>
</organism>
<proteinExistence type="predicted"/>
<dbReference type="AlphaFoldDB" id="A0A6J3LYH4"/>
<protein>
    <submittedName>
        <fullName evidence="3">Uncharacterized protein</fullName>
    </submittedName>
</protein>
<dbReference type="RefSeq" id="XP_033457847.1">
    <property type="nucleotide sequence ID" value="XM_033607084.1"/>
</dbReference>